<gene>
    <name evidence="2" type="ORF">SAMN05216231_1243</name>
</gene>
<dbReference type="AlphaFoldDB" id="A0A1H0ZIQ6"/>
<reference evidence="2 3" key="1">
    <citation type="submission" date="2016-10" db="EMBL/GenBank/DDBJ databases">
        <authorList>
            <person name="de Groot N.N."/>
        </authorList>
    </citation>
    <scope>NUCLEOTIDE SEQUENCE [LARGE SCALE GENOMIC DNA]</scope>
    <source>
        <strain evidence="2 3">CGMCC 1.10449</strain>
    </source>
</reference>
<proteinExistence type="predicted"/>
<sequence>MNSRYEQILSAETSPLIPLKLLEDYNDFVNSDLREVLRANCLRRYLEGAIDLLLKDKIIQKGYISIEKWNTYNLNNKIQAVGKYYDKDIERSFDKIKSIGNKGSHYGNVVSSEELEEGIEIATHIIEKMLVNYFKTNPVGSQFPVLTWLSALPPKNRVYILEEIFNDGQKNTVVIDKLSMAYLKSGEYLKSLSFLEEQKSNKIITYGQYDEFVGNINLLYENIEKFDIAKNVLDVERIFNSIFNSHDDNKYKEFTDIFFVLISGYGFKN</sequence>
<evidence type="ECO:0000313" key="2">
    <source>
        <dbReference type="EMBL" id="SDQ26986.1"/>
    </source>
</evidence>
<dbReference type="InterPro" id="IPR025285">
    <property type="entry name" value="DUF4145"/>
</dbReference>
<dbReference type="EMBL" id="FNKD01000001">
    <property type="protein sequence ID" value="SDQ26986.1"/>
    <property type="molecule type" value="Genomic_DNA"/>
</dbReference>
<dbReference type="Proteomes" id="UP000199444">
    <property type="component" value="Unassembled WGS sequence"/>
</dbReference>
<organism evidence="2 3">
    <name type="scientific">Virgibacillus salinus</name>
    <dbReference type="NCBI Taxonomy" id="553311"/>
    <lineage>
        <taxon>Bacteria</taxon>
        <taxon>Bacillati</taxon>
        <taxon>Bacillota</taxon>
        <taxon>Bacilli</taxon>
        <taxon>Bacillales</taxon>
        <taxon>Bacillaceae</taxon>
        <taxon>Virgibacillus</taxon>
    </lineage>
</organism>
<dbReference type="Pfam" id="PF13643">
    <property type="entry name" value="DUF4145"/>
    <property type="match status" value="1"/>
</dbReference>
<feature type="domain" description="DUF4145" evidence="1">
    <location>
        <begin position="49"/>
        <end position="121"/>
    </location>
</feature>
<name>A0A1H0ZIQ6_9BACI</name>
<accession>A0A1H0ZIQ6</accession>
<protein>
    <recommendedName>
        <fullName evidence="1">DUF4145 domain-containing protein</fullName>
    </recommendedName>
</protein>
<evidence type="ECO:0000313" key="3">
    <source>
        <dbReference type="Proteomes" id="UP000199444"/>
    </source>
</evidence>
<evidence type="ECO:0000259" key="1">
    <source>
        <dbReference type="Pfam" id="PF13643"/>
    </source>
</evidence>
<keyword evidence="3" id="KW-1185">Reference proteome</keyword>
<dbReference type="RefSeq" id="WP_092492050.1">
    <property type="nucleotide sequence ID" value="NZ_FNKD01000001.1"/>
</dbReference>